<dbReference type="EMBL" id="AVCI01000001">
    <property type="protein sequence ID" value="KFN44849.1"/>
    <property type="molecule type" value="Genomic_DNA"/>
</dbReference>
<dbReference type="eggNOG" id="COG3070">
    <property type="taxonomic scope" value="Bacteria"/>
</dbReference>
<gene>
    <name evidence="2" type="ORF">N789_02200</name>
</gene>
<dbReference type="OrthoDB" id="8687154at2"/>
<comment type="caution">
    <text evidence="2">The sequence shown here is derived from an EMBL/GenBank/DDBJ whole genome shotgun (WGS) entry which is preliminary data.</text>
</comment>
<name>A0A091B1R1_9GAMM</name>
<dbReference type="SUPFAM" id="SSF159894">
    <property type="entry name" value="YgaC/TfoX-N like"/>
    <property type="match status" value="1"/>
</dbReference>
<dbReference type="PATRIC" id="fig|1121015.4.peg.434"/>
<dbReference type="InterPro" id="IPR007076">
    <property type="entry name" value="TfoX_N"/>
</dbReference>
<evidence type="ECO:0000313" key="3">
    <source>
        <dbReference type="Proteomes" id="UP000029385"/>
    </source>
</evidence>
<dbReference type="InterPro" id="IPR047525">
    <property type="entry name" value="TfoX-like"/>
</dbReference>
<dbReference type="STRING" id="1121015.GCA_000420545_01384"/>
<dbReference type="PANTHER" id="PTHR36121:SF1">
    <property type="entry name" value="PROTEIN SXY"/>
    <property type="match status" value="1"/>
</dbReference>
<dbReference type="Proteomes" id="UP000029385">
    <property type="component" value="Unassembled WGS sequence"/>
</dbReference>
<reference evidence="2 3" key="1">
    <citation type="submission" date="2013-09" db="EMBL/GenBank/DDBJ databases">
        <title>Genome sequencing of Arenimonas oryziterrae.</title>
        <authorList>
            <person name="Chen F."/>
            <person name="Wang G."/>
        </authorList>
    </citation>
    <scope>NUCLEOTIDE SEQUENCE [LARGE SCALE GENOMIC DNA]</scope>
    <source>
        <strain evidence="2 3">YC6267</strain>
    </source>
</reference>
<dbReference type="Pfam" id="PF04993">
    <property type="entry name" value="TfoX_N"/>
    <property type="match status" value="1"/>
</dbReference>
<evidence type="ECO:0000313" key="2">
    <source>
        <dbReference type="EMBL" id="KFN44849.1"/>
    </source>
</evidence>
<proteinExistence type="predicted"/>
<dbReference type="Gene3D" id="3.30.1460.30">
    <property type="entry name" value="YgaC/TfoX-N like chaperone"/>
    <property type="match status" value="1"/>
</dbReference>
<sequence>MKRDDGFIDYLHELLDPLGAISTRRMFGGHGVYCGGVFFAIVIDNRLYLKVDDETRAQFDAAGCAPFVYEGKDKPVEMSYWSAPEAAMDSEEEMRPWAKLAIAAALRKPAKKAARVKATAAKRKRTPSA</sequence>
<evidence type="ECO:0000259" key="1">
    <source>
        <dbReference type="Pfam" id="PF04993"/>
    </source>
</evidence>
<organism evidence="2 3">
    <name type="scientific">Arenimonas oryziterrae DSM 21050 = YC6267</name>
    <dbReference type="NCBI Taxonomy" id="1121015"/>
    <lineage>
        <taxon>Bacteria</taxon>
        <taxon>Pseudomonadati</taxon>
        <taxon>Pseudomonadota</taxon>
        <taxon>Gammaproteobacteria</taxon>
        <taxon>Lysobacterales</taxon>
        <taxon>Lysobacteraceae</taxon>
        <taxon>Arenimonas</taxon>
    </lineage>
</organism>
<dbReference type="AlphaFoldDB" id="A0A091B1R1"/>
<keyword evidence="3" id="KW-1185">Reference proteome</keyword>
<accession>A0A091B1R1</accession>
<dbReference type="RefSeq" id="WP_022969020.1">
    <property type="nucleotide sequence ID" value="NZ_ATVD01000002.1"/>
</dbReference>
<protein>
    <recommendedName>
        <fullName evidence="1">TfoX N-terminal domain-containing protein</fullName>
    </recommendedName>
</protein>
<feature type="domain" description="TfoX N-terminal" evidence="1">
    <location>
        <begin position="13"/>
        <end position="105"/>
    </location>
</feature>
<dbReference type="PANTHER" id="PTHR36121">
    <property type="entry name" value="PROTEIN SXY"/>
    <property type="match status" value="1"/>
</dbReference>